<dbReference type="eggNOG" id="KOG1784">
    <property type="taxonomic scope" value="Eukaryota"/>
</dbReference>
<evidence type="ECO:0000256" key="3">
    <source>
        <dbReference type="ARBA" id="ARBA00022664"/>
    </source>
</evidence>
<dbReference type="STRING" id="578462.A0A0L0T2P6"/>
<dbReference type="OrthoDB" id="10263346at2759"/>
<dbReference type="CDD" id="cd01727">
    <property type="entry name" value="LSm8"/>
    <property type="match status" value="1"/>
</dbReference>
<keyword evidence="3 9" id="KW-0507">mRNA processing</keyword>
<name>A0A0L0T2P6_ALLM3</name>
<dbReference type="Gene3D" id="2.30.30.100">
    <property type="match status" value="1"/>
</dbReference>
<dbReference type="PANTHER" id="PTHR15588:SF9">
    <property type="entry name" value="U6 SNRNA-ASSOCIATED SM-LIKE PROTEIN LSM8"/>
    <property type="match status" value="1"/>
</dbReference>
<dbReference type="PROSITE" id="PS52002">
    <property type="entry name" value="SM"/>
    <property type="match status" value="1"/>
</dbReference>
<dbReference type="EMBL" id="GG745359">
    <property type="protein sequence ID" value="KNE69128.1"/>
    <property type="molecule type" value="Genomic_DNA"/>
</dbReference>
<evidence type="ECO:0000256" key="9">
    <source>
        <dbReference type="RuleBase" id="RU365048"/>
    </source>
</evidence>
<evidence type="ECO:0000256" key="5">
    <source>
        <dbReference type="ARBA" id="ARBA00022884"/>
    </source>
</evidence>
<comment type="similarity">
    <text evidence="2 9">Belongs to the snRNP Sm proteins family.</text>
</comment>
<dbReference type="GO" id="GO:0071011">
    <property type="term" value="C:precatalytic spliceosome"/>
    <property type="evidence" value="ECO:0007669"/>
    <property type="project" value="TreeGrafter"/>
</dbReference>
<evidence type="ECO:0000256" key="8">
    <source>
        <dbReference type="ARBA" id="ARBA00023274"/>
    </source>
</evidence>
<protein>
    <recommendedName>
        <fullName evidence="9">LSM2-LSM8 complex subunit LSM8</fullName>
    </recommendedName>
</protein>
<dbReference type="AlphaFoldDB" id="A0A0L0T2P6"/>
<dbReference type="SUPFAM" id="SSF50182">
    <property type="entry name" value="Sm-like ribonucleoproteins"/>
    <property type="match status" value="1"/>
</dbReference>
<keyword evidence="6 9" id="KW-0508">mRNA splicing</keyword>
<evidence type="ECO:0000256" key="4">
    <source>
        <dbReference type="ARBA" id="ARBA00022728"/>
    </source>
</evidence>
<dbReference type="GO" id="GO:0003729">
    <property type="term" value="F:mRNA binding"/>
    <property type="evidence" value="ECO:0007669"/>
    <property type="project" value="TreeGrafter"/>
</dbReference>
<comment type="function">
    <text evidence="9">Plays role in pre-mRNA splicing as component of the U4/U6-U5 tri-snRNP complex that is involved in spliceosome assembly, and as component of the precatalytic spliceosome (spliceosome B complex). The heptameric LSM2-8 complex binds specifically to the 3'-terminal U-tract of U6 snRNA.</text>
</comment>
<evidence type="ECO:0000256" key="2">
    <source>
        <dbReference type="ARBA" id="ARBA00006850"/>
    </source>
</evidence>
<evidence type="ECO:0000259" key="10">
    <source>
        <dbReference type="PROSITE" id="PS52002"/>
    </source>
</evidence>
<dbReference type="InterPro" id="IPR044642">
    <property type="entry name" value="PTHR15588"/>
</dbReference>
<dbReference type="FunFam" id="2.30.30.100:FF:000027">
    <property type="entry name" value="U6 snRNA-associated Sm-like protein LSm8"/>
    <property type="match status" value="1"/>
</dbReference>
<dbReference type="VEuPathDB" id="FungiDB:AMAG_13985"/>
<comment type="subunit">
    <text evidence="9">LSm subunits form a heteromer with a doughnut shape.</text>
</comment>
<gene>
    <name evidence="9" type="primary">LSM8</name>
    <name evidence="11" type="ORF">AMAG_13985</name>
</gene>
<comment type="subcellular location">
    <subcellularLocation>
        <location evidence="1 9">Nucleus</location>
    </subcellularLocation>
</comment>
<organism evidence="11 12">
    <name type="scientific">Allomyces macrogynus (strain ATCC 38327)</name>
    <name type="common">Allomyces javanicus var. macrogynus</name>
    <dbReference type="NCBI Taxonomy" id="578462"/>
    <lineage>
        <taxon>Eukaryota</taxon>
        <taxon>Fungi</taxon>
        <taxon>Fungi incertae sedis</taxon>
        <taxon>Blastocladiomycota</taxon>
        <taxon>Blastocladiomycetes</taxon>
        <taxon>Blastocladiales</taxon>
        <taxon>Blastocladiaceae</taxon>
        <taxon>Allomyces</taxon>
    </lineage>
</organism>
<keyword evidence="4 9" id="KW-0747">Spliceosome</keyword>
<dbReference type="InterPro" id="IPR047575">
    <property type="entry name" value="Sm"/>
</dbReference>
<dbReference type="InterPro" id="IPR034103">
    <property type="entry name" value="Lsm8"/>
</dbReference>
<dbReference type="Proteomes" id="UP000054350">
    <property type="component" value="Unassembled WGS sequence"/>
</dbReference>
<reference evidence="12" key="2">
    <citation type="submission" date="2009-11" db="EMBL/GenBank/DDBJ databases">
        <title>The Genome Sequence of Allomyces macrogynus strain ATCC 38327.</title>
        <authorList>
            <consortium name="The Broad Institute Genome Sequencing Platform"/>
            <person name="Russ C."/>
            <person name="Cuomo C."/>
            <person name="Shea T."/>
            <person name="Young S.K."/>
            <person name="Zeng Q."/>
            <person name="Koehrsen M."/>
            <person name="Haas B."/>
            <person name="Borodovsky M."/>
            <person name="Guigo R."/>
            <person name="Alvarado L."/>
            <person name="Berlin A."/>
            <person name="Borenstein D."/>
            <person name="Chen Z."/>
            <person name="Engels R."/>
            <person name="Freedman E."/>
            <person name="Gellesch M."/>
            <person name="Goldberg J."/>
            <person name="Griggs A."/>
            <person name="Gujja S."/>
            <person name="Heiman D."/>
            <person name="Hepburn T."/>
            <person name="Howarth C."/>
            <person name="Jen D."/>
            <person name="Larson L."/>
            <person name="Lewis B."/>
            <person name="Mehta T."/>
            <person name="Park D."/>
            <person name="Pearson M."/>
            <person name="Roberts A."/>
            <person name="Saif S."/>
            <person name="Shenoy N."/>
            <person name="Sisk P."/>
            <person name="Stolte C."/>
            <person name="Sykes S."/>
            <person name="Walk T."/>
            <person name="White J."/>
            <person name="Yandava C."/>
            <person name="Burger G."/>
            <person name="Gray M.W."/>
            <person name="Holland P.W.H."/>
            <person name="King N."/>
            <person name="Lang F.B.F."/>
            <person name="Roger A.J."/>
            <person name="Ruiz-Trillo I."/>
            <person name="Lander E."/>
            <person name="Nusbaum C."/>
        </authorList>
    </citation>
    <scope>NUCLEOTIDE SEQUENCE [LARGE SCALE GENOMIC DNA]</scope>
    <source>
        <strain evidence="12">ATCC 38327</strain>
    </source>
</reference>
<dbReference type="InterPro" id="IPR001163">
    <property type="entry name" value="Sm_dom_euk/arc"/>
</dbReference>
<dbReference type="Pfam" id="PF01423">
    <property type="entry name" value="LSM"/>
    <property type="match status" value="1"/>
</dbReference>
<accession>A0A0L0T2P6</accession>
<sequence>MSSLILSEMLNGLVQVITNDGKVFTGRLRGIDQTTNLILENCHERMFSADEGVEEIRHGLYVIRGENVVLVGEIDEAKEEQTDLASVRAEPIMALVH</sequence>
<evidence type="ECO:0000313" key="11">
    <source>
        <dbReference type="EMBL" id="KNE69128.1"/>
    </source>
</evidence>
<feature type="domain" description="Sm" evidence="10">
    <location>
        <begin position="1"/>
        <end position="77"/>
    </location>
</feature>
<keyword evidence="8 9" id="KW-0687">Ribonucleoprotein</keyword>
<keyword evidence="12" id="KW-1185">Reference proteome</keyword>
<keyword evidence="5 9" id="KW-0694">RNA-binding</keyword>
<dbReference type="InterPro" id="IPR010920">
    <property type="entry name" value="LSM_dom_sf"/>
</dbReference>
<evidence type="ECO:0000256" key="7">
    <source>
        <dbReference type="ARBA" id="ARBA00023242"/>
    </source>
</evidence>
<evidence type="ECO:0000256" key="6">
    <source>
        <dbReference type="ARBA" id="ARBA00023187"/>
    </source>
</evidence>
<dbReference type="PANTHER" id="PTHR15588">
    <property type="entry name" value="LSM1"/>
    <property type="match status" value="1"/>
</dbReference>
<keyword evidence="7 9" id="KW-0539">Nucleus</keyword>
<dbReference type="GO" id="GO:0005688">
    <property type="term" value="C:U6 snRNP"/>
    <property type="evidence" value="ECO:0007669"/>
    <property type="project" value="UniProtKB-UniRule"/>
</dbReference>
<reference evidence="11 12" key="1">
    <citation type="submission" date="2009-11" db="EMBL/GenBank/DDBJ databases">
        <title>Annotation of Allomyces macrogynus ATCC 38327.</title>
        <authorList>
            <consortium name="The Broad Institute Genome Sequencing Platform"/>
            <person name="Russ C."/>
            <person name="Cuomo C."/>
            <person name="Burger G."/>
            <person name="Gray M.W."/>
            <person name="Holland P.W.H."/>
            <person name="King N."/>
            <person name="Lang F.B.F."/>
            <person name="Roger A.J."/>
            <person name="Ruiz-Trillo I."/>
            <person name="Young S.K."/>
            <person name="Zeng Q."/>
            <person name="Gargeya S."/>
            <person name="Fitzgerald M."/>
            <person name="Haas B."/>
            <person name="Abouelleil A."/>
            <person name="Alvarado L."/>
            <person name="Arachchi H.M."/>
            <person name="Berlin A."/>
            <person name="Chapman S.B."/>
            <person name="Gearin G."/>
            <person name="Goldberg J."/>
            <person name="Griggs A."/>
            <person name="Gujja S."/>
            <person name="Hansen M."/>
            <person name="Heiman D."/>
            <person name="Howarth C."/>
            <person name="Larimer J."/>
            <person name="Lui A."/>
            <person name="MacDonald P.J.P."/>
            <person name="McCowen C."/>
            <person name="Montmayeur A."/>
            <person name="Murphy C."/>
            <person name="Neiman D."/>
            <person name="Pearson M."/>
            <person name="Priest M."/>
            <person name="Roberts A."/>
            <person name="Saif S."/>
            <person name="Shea T."/>
            <person name="Sisk P."/>
            <person name="Stolte C."/>
            <person name="Sykes S."/>
            <person name="Wortman J."/>
            <person name="Nusbaum C."/>
            <person name="Birren B."/>
        </authorList>
    </citation>
    <scope>NUCLEOTIDE SEQUENCE [LARGE SCALE GENOMIC DNA]</scope>
    <source>
        <strain evidence="11 12">ATCC 38327</strain>
    </source>
</reference>
<evidence type="ECO:0000256" key="1">
    <source>
        <dbReference type="ARBA" id="ARBA00004123"/>
    </source>
</evidence>
<dbReference type="SMART" id="SM00651">
    <property type="entry name" value="Sm"/>
    <property type="match status" value="1"/>
</dbReference>
<dbReference type="GO" id="GO:0000398">
    <property type="term" value="P:mRNA splicing, via spliceosome"/>
    <property type="evidence" value="ECO:0007669"/>
    <property type="project" value="UniProtKB-UniRule"/>
</dbReference>
<dbReference type="GO" id="GO:0046540">
    <property type="term" value="C:U4/U6 x U5 tri-snRNP complex"/>
    <property type="evidence" value="ECO:0007669"/>
    <property type="project" value="UniProtKB-UniRule"/>
</dbReference>
<proteinExistence type="inferred from homology"/>
<evidence type="ECO:0000313" key="12">
    <source>
        <dbReference type="Proteomes" id="UP000054350"/>
    </source>
</evidence>
<dbReference type="OMA" id="AACDQTT"/>